<dbReference type="InterPro" id="IPR027304">
    <property type="entry name" value="Trigger_fact/SurA_dom_sf"/>
</dbReference>
<proteinExistence type="predicted"/>
<dbReference type="AlphaFoldDB" id="A0A098Y0G3"/>
<keyword evidence="1" id="KW-0732">Signal</keyword>
<dbReference type="STRING" id="1522368.IN07_23500"/>
<dbReference type="Pfam" id="PF13624">
    <property type="entry name" value="SurA_N_3"/>
    <property type="match status" value="1"/>
</dbReference>
<evidence type="ECO:0000313" key="2">
    <source>
        <dbReference type="EMBL" id="KGH43999.1"/>
    </source>
</evidence>
<dbReference type="PANTHER" id="PTHR47245">
    <property type="entry name" value="PEPTIDYLPROLYL ISOMERASE"/>
    <property type="match status" value="1"/>
</dbReference>
<protein>
    <recommendedName>
        <fullName evidence="4">PpiC domain-containing protein</fullName>
    </recommendedName>
</protein>
<organism evidence="2 3">
    <name type="scientific">Modestobacter caceresii</name>
    <dbReference type="NCBI Taxonomy" id="1522368"/>
    <lineage>
        <taxon>Bacteria</taxon>
        <taxon>Bacillati</taxon>
        <taxon>Actinomycetota</taxon>
        <taxon>Actinomycetes</taxon>
        <taxon>Geodermatophilales</taxon>
        <taxon>Geodermatophilaceae</taxon>
        <taxon>Modestobacter</taxon>
    </lineage>
</organism>
<name>A0A098Y0G3_9ACTN</name>
<evidence type="ECO:0000256" key="1">
    <source>
        <dbReference type="SAM" id="SignalP"/>
    </source>
</evidence>
<reference evidence="2 3" key="1">
    <citation type="submission" date="2014-07" db="EMBL/GenBank/DDBJ databases">
        <title>Biosystematic studies on Modestobacter strains isolated from extreme hyper-arid desert soil and from historic building.</title>
        <authorList>
            <person name="Bukarasam K."/>
            <person name="Bull A."/>
            <person name="Girard G."/>
            <person name="van Wezel G."/>
            <person name="Goodfellow M."/>
        </authorList>
    </citation>
    <scope>NUCLEOTIDE SEQUENCE [LARGE SCALE GENOMIC DNA]</scope>
    <source>
        <strain evidence="2 3">KNN45-2b</strain>
    </source>
</reference>
<dbReference type="InterPro" id="IPR050245">
    <property type="entry name" value="PrsA_foldase"/>
</dbReference>
<gene>
    <name evidence="2" type="ORF">IN07_23500</name>
</gene>
<dbReference type="SUPFAM" id="SSF109998">
    <property type="entry name" value="Triger factor/SurA peptide-binding domain-like"/>
    <property type="match status" value="1"/>
</dbReference>
<dbReference type="Proteomes" id="UP000029713">
    <property type="component" value="Unassembled WGS sequence"/>
</dbReference>
<evidence type="ECO:0000313" key="3">
    <source>
        <dbReference type="Proteomes" id="UP000029713"/>
    </source>
</evidence>
<dbReference type="PROSITE" id="PS51257">
    <property type="entry name" value="PROKAR_LIPOPROTEIN"/>
    <property type="match status" value="1"/>
</dbReference>
<dbReference type="Gene3D" id="1.10.4030.10">
    <property type="entry name" value="Porin chaperone SurA, peptide-binding domain"/>
    <property type="match status" value="1"/>
</dbReference>
<feature type="signal peptide" evidence="1">
    <location>
        <begin position="1"/>
        <end position="27"/>
    </location>
</feature>
<comment type="caution">
    <text evidence="2">The sequence shown here is derived from an EMBL/GenBank/DDBJ whole genome shotgun (WGS) entry which is preliminary data.</text>
</comment>
<sequence length="336" mass="34836">MWHARAVPRRRLLAVLLVGAAGVGSLAGCRTDPDVAAYVGDEQVTVAELDEAVDTRLADPDIAAYAAGDEVGYTRQVLSLRVGEELHDEVARRWGVEVPDADVRVRIVELLGGADPEVVFAQVAQQQGASEADVVENVRQQLVRQRAAVAAGLVEPSEAALRERYEQVAPGLAQVELGLVTVLDQATADAVLAQLTADPAGYPAVAAQYAGPNTLPQIEPRAPADLPAVLAEPIAATPPGQGFTLALPEAGGVVVGFVRDVAVPTFEQLRPQLADQAAAEAAEAGAALVARVRDDLDLVVNPRFGTLEGGQVVAADDGVVRLLEDAGEDAAGLAGD</sequence>
<dbReference type="EMBL" id="JPMX01000127">
    <property type="protein sequence ID" value="KGH43999.1"/>
    <property type="molecule type" value="Genomic_DNA"/>
</dbReference>
<dbReference type="PANTHER" id="PTHR47245:SF2">
    <property type="entry name" value="PEPTIDYL-PROLYL CIS-TRANS ISOMERASE HP_0175-RELATED"/>
    <property type="match status" value="1"/>
</dbReference>
<keyword evidence="3" id="KW-1185">Reference proteome</keyword>
<accession>A0A098Y0G3</accession>
<feature type="chain" id="PRO_5001942104" description="PpiC domain-containing protein" evidence="1">
    <location>
        <begin position="28"/>
        <end position="336"/>
    </location>
</feature>
<evidence type="ECO:0008006" key="4">
    <source>
        <dbReference type="Google" id="ProtNLM"/>
    </source>
</evidence>